<evidence type="ECO:0000313" key="2">
    <source>
        <dbReference type="EMBL" id="KAK9679239.1"/>
    </source>
</evidence>
<gene>
    <name evidence="2" type="ORF">QE152_g40180</name>
</gene>
<dbReference type="Proteomes" id="UP001458880">
    <property type="component" value="Unassembled WGS sequence"/>
</dbReference>
<dbReference type="AlphaFoldDB" id="A0AAW1HS69"/>
<dbReference type="EMBL" id="JASPKY010001058">
    <property type="protein sequence ID" value="KAK9679239.1"/>
    <property type="molecule type" value="Genomic_DNA"/>
</dbReference>
<sequence length="280" mass="31886">MPREESDAEADILMASSDIAYDSDKSQTENIIDMSIINLNSNNKSNAGKSNQENYEEADTDKSNHENDEKRNNGSHFAFLPYDSRGYLQIDKVAIIYIYAFTLARYRVCLCNYTRPFGDVLCFRYRITDEEIARFCEMSDEEFSEPFEDDGGEDYVPPVNDEESDIEDVRLGEILKMIPIEKEVEVDSDEEEDLLTEVENTTMPPLADVYHSPDSTVWNKTPLPSSQTRSYNIIRESGGPNRITTLYTRTDTFNALCLGDTGNEKNYHKGIEPQGKPSVL</sequence>
<comment type="caution">
    <text evidence="2">The sequence shown here is derived from an EMBL/GenBank/DDBJ whole genome shotgun (WGS) entry which is preliminary data.</text>
</comment>
<protein>
    <submittedName>
        <fullName evidence="2">Uncharacterized protein</fullName>
    </submittedName>
</protein>
<evidence type="ECO:0000256" key="1">
    <source>
        <dbReference type="SAM" id="MobiDB-lite"/>
    </source>
</evidence>
<feature type="region of interest" description="Disordered" evidence="1">
    <location>
        <begin position="43"/>
        <end position="74"/>
    </location>
</feature>
<keyword evidence="3" id="KW-1185">Reference proteome</keyword>
<proteinExistence type="predicted"/>
<evidence type="ECO:0000313" key="3">
    <source>
        <dbReference type="Proteomes" id="UP001458880"/>
    </source>
</evidence>
<feature type="compositionally biased region" description="Basic and acidic residues" evidence="1">
    <location>
        <begin position="60"/>
        <end position="72"/>
    </location>
</feature>
<reference evidence="2 3" key="1">
    <citation type="journal article" date="2024" name="BMC Genomics">
        <title>De novo assembly and annotation of Popillia japonica's genome with initial clues to its potential as an invasive pest.</title>
        <authorList>
            <person name="Cucini C."/>
            <person name="Boschi S."/>
            <person name="Funari R."/>
            <person name="Cardaioli E."/>
            <person name="Iannotti N."/>
            <person name="Marturano G."/>
            <person name="Paoli F."/>
            <person name="Bruttini M."/>
            <person name="Carapelli A."/>
            <person name="Frati F."/>
            <person name="Nardi F."/>
        </authorList>
    </citation>
    <scope>NUCLEOTIDE SEQUENCE [LARGE SCALE GENOMIC DNA]</scope>
    <source>
        <strain evidence="2">DMR45628</strain>
    </source>
</reference>
<accession>A0AAW1HS69</accession>
<name>A0AAW1HS69_POPJA</name>
<organism evidence="2 3">
    <name type="scientific">Popillia japonica</name>
    <name type="common">Japanese beetle</name>
    <dbReference type="NCBI Taxonomy" id="7064"/>
    <lineage>
        <taxon>Eukaryota</taxon>
        <taxon>Metazoa</taxon>
        <taxon>Ecdysozoa</taxon>
        <taxon>Arthropoda</taxon>
        <taxon>Hexapoda</taxon>
        <taxon>Insecta</taxon>
        <taxon>Pterygota</taxon>
        <taxon>Neoptera</taxon>
        <taxon>Endopterygota</taxon>
        <taxon>Coleoptera</taxon>
        <taxon>Polyphaga</taxon>
        <taxon>Scarabaeiformia</taxon>
        <taxon>Scarabaeidae</taxon>
        <taxon>Rutelinae</taxon>
        <taxon>Popillia</taxon>
    </lineage>
</organism>